<keyword evidence="4 8" id="KW-0028">Amino-acid biosynthesis</keyword>
<dbReference type="Gene3D" id="3.20.20.140">
    <property type="entry name" value="Metal-dependent hydrolases"/>
    <property type="match status" value="1"/>
</dbReference>
<name>A0A926I8U0_9FIRM</name>
<evidence type="ECO:0000256" key="6">
    <source>
        <dbReference type="ARBA" id="ARBA00023102"/>
    </source>
</evidence>
<dbReference type="GO" id="GO:0004401">
    <property type="term" value="F:histidinol-phosphatase activity"/>
    <property type="evidence" value="ECO:0007669"/>
    <property type="project" value="UniProtKB-UniRule"/>
</dbReference>
<evidence type="ECO:0000313" key="11">
    <source>
        <dbReference type="Proteomes" id="UP000610862"/>
    </source>
</evidence>
<dbReference type="AlphaFoldDB" id="A0A926I8U0"/>
<evidence type="ECO:0000256" key="4">
    <source>
        <dbReference type="ARBA" id="ARBA00022605"/>
    </source>
</evidence>
<dbReference type="PANTHER" id="PTHR21039:SF0">
    <property type="entry name" value="HISTIDINOL-PHOSPHATASE"/>
    <property type="match status" value="1"/>
</dbReference>
<evidence type="ECO:0000256" key="5">
    <source>
        <dbReference type="ARBA" id="ARBA00022801"/>
    </source>
</evidence>
<sequence>MNNNRYIIDCDFHTHTGFSDDCDVSVEEMLKSAADQGIRTLAVTDHYDPGYPDPEFPFTIDFKKYQETMLKAREEYKGTMDIMIGLEVGIMEGQFDAAHQIINAFDYDIILGSFHCLKDKDLYTLDYTGVDGPSMLEDFYVYMHSCLKKFHNYDVIGHFSILDRYIGKLYDYTPLTDITDEILKLIIRQGKGLEINTSSFKYGTGTWLPRESILKRYLQLGGEILTFGSDAHSPEHYRFHFNDAVEFARSLGFKYYCKFKCRKPEFVKL</sequence>
<feature type="domain" description="Polymerase/histidinol phosphatase N-terminal" evidence="9">
    <location>
        <begin position="10"/>
        <end position="92"/>
    </location>
</feature>
<dbReference type="InterPro" id="IPR016195">
    <property type="entry name" value="Pol/histidinol_Pase-like"/>
</dbReference>
<evidence type="ECO:0000256" key="2">
    <source>
        <dbReference type="ARBA" id="ARBA00009152"/>
    </source>
</evidence>
<dbReference type="RefSeq" id="WP_177269505.1">
    <property type="nucleotide sequence ID" value="NZ_JACRTA010000001.1"/>
</dbReference>
<accession>A0A926I8U0</accession>
<evidence type="ECO:0000256" key="8">
    <source>
        <dbReference type="RuleBase" id="RU366003"/>
    </source>
</evidence>
<dbReference type="InterPro" id="IPR003141">
    <property type="entry name" value="Pol/His_phosphatase_N"/>
</dbReference>
<keyword evidence="6 8" id="KW-0368">Histidine biosynthesis</keyword>
<keyword evidence="11" id="KW-1185">Reference proteome</keyword>
<evidence type="ECO:0000313" key="10">
    <source>
        <dbReference type="EMBL" id="MBC8567465.1"/>
    </source>
</evidence>
<dbReference type="EC" id="3.1.3.15" evidence="3 8"/>
<proteinExistence type="inferred from homology"/>
<evidence type="ECO:0000256" key="7">
    <source>
        <dbReference type="ARBA" id="ARBA00049158"/>
    </source>
</evidence>
<dbReference type="EMBL" id="JACRTA010000001">
    <property type="protein sequence ID" value="MBC8567465.1"/>
    <property type="molecule type" value="Genomic_DNA"/>
</dbReference>
<dbReference type="NCBIfam" id="TIGR01856">
    <property type="entry name" value="hisJ_fam"/>
    <property type="match status" value="1"/>
</dbReference>
<dbReference type="Proteomes" id="UP000610862">
    <property type="component" value="Unassembled WGS sequence"/>
</dbReference>
<dbReference type="SUPFAM" id="SSF89550">
    <property type="entry name" value="PHP domain-like"/>
    <property type="match status" value="1"/>
</dbReference>
<dbReference type="PANTHER" id="PTHR21039">
    <property type="entry name" value="HISTIDINOL PHOSPHATASE-RELATED"/>
    <property type="match status" value="1"/>
</dbReference>
<evidence type="ECO:0000256" key="3">
    <source>
        <dbReference type="ARBA" id="ARBA00013085"/>
    </source>
</evidence>
<dbReference type="SMART" id="SM00481">
    <property type="entry name" value="POLIIIAc"/>
    <property type="match status" value="1"/>
</dbReference>
<comment type="caution">
    <text evidence="10">The sequence shown here is derived from an EMBL/GenBank/DDBJ whole genome shotgun (WGS) entry which is preliminary data.</text>
</comment>
<comment type="catalytic activity">
    <reaction evidence="7 8">
        <text>L-histidinol phosphate + H2O = L-histidinol + phosphate</text>
        <dbReference type="Rhea" id="RHEA:14465"/>
        <dbReference type="ChEBI" id="CHEBI:15377"/>
        <dbReference type="ChEBI" id="CHEBI:43474"/>
        <dbReference type="ChEBI" id="CHEBI:57699"/>
        <dbReference type="ChEBI" id="CHEBI:57980"/>
        <dbReference type="EC" id="3.1.3.15"/>
    </reaction>
</comment>
<reference evidence="10" key="1">
    <citation type="submission" date="2020-08" db="EMBL/GenBank/DDBJ databases">
        <title>Genome public.</title>
        <authorList>
            <person name="Liu C."/>
            <person name="Sun Q."/>
        </authorList>
    </citation>
    <scope>NUCLEOTIDE SEQUENCE</scope>
    <source>
        <strain evidence="10">NSJ-24</strain>
    </source>
</reference>
<comment type="pathway">
    <text evidence="1 8">Amino-acid biosynthesis; L-histidine biosynthesis; L-histidine from 5-phospho-alpha-D-ribose 1-diphosphate: step 8/9.</text>
</comment>
<dbReference type="GO" id="GO:0000105">
    <property type="term" value="P:L-histidine biosynthetic process"/>
    <property type="evidence" value="ECO:0007669"/>
    <property type="project" value="UniProtKB-UniRule"/>
</dbReference>
<dbReference type="GO" id="GO:0005737">
    <property type="term" value="C:cytoplasm"/>
    <property type="evidence" value="ECO:0007669"/>
    <property type="project" value="TreeGrafter"/>
</dbReference>
<dbReference type="InterPro" id="IPR004013">
    <property type="entry name" value="PHP_dom"/>
</dbReference>
<comment type="similarity">
    <text evidence="2 8">Belongs to the PHP hydrolase family. HisK subfamily.</text>
</comment>
<protein>
    <recommendedName>
        <fullName evidence="3 8">Histidinol-phosphatase</fullName>
        <shortName evidence="8">HolPase</shortName>
        <ecNumber evidence="3 8">3.1.3.15</ecNumber>
    </recommendedName>
</protein>
<evidence type="ECO:0000256" key="1">
    <source>
        <dbReference type="ARBA" id="ARBA00004970"/>
    </source>
</evidence>
<keyword evidence="5 8" id="KW-0378">Hydrolase</keyword>
<dbReference type="InterPro" id="IPR010140">
    <property type="entry name" value="Histidinol_P_phosphatase_HisJ"/>
</dbReference>
<gene>
    <name evidence="10" type="ORF">H8692_01660</name>
</gene>
<organism evidence="10 11">
    <name type="scientific">Lentihominibacter hominis</name>
    <dbReference type="NCBI Taxonomy" id="2763645"/>
    <lineage>
        <taxon>Bacteria</taxon>
        <taxon>Bacillati</taxon>
        <taxon>Bacillota</taxon>
        <taxon>Clostridia</taxon>
        <taxon>Peptostreptococcales</taxon>
        <taxon>Anaerovoracaceae</taxon>
        <taxon>Lentihominibacter</taxon>
    </lineage>
</organism>
<dbReference type="Pfam" id="PF02811">
    <property type="entry name" value="PHP"/>
    <property type="match status" value="1"/>
</dbReference>
<evidence type="ECO:0000259" key="9">
    <source>
        <dbReference type="SMART" id="SM00481"/>
    </source>
</evidence>